<protein>
    <submittedName>
        <fullName evidence="2">Uncharacterized protein</fullName>
    </submittedName>
</protein>
<organism evidence="2 3">
    <name type="scientific">Staphylococcus ratti</name>
    <dbReference type="NCBI Taxonomy" id="2892440"/>
    <lineage>
        <taxon>Bacteria</taxon>
        <taxon>Bacillati</taxon>
        <taxon>Bacillota</taxon>
        <taxon>Bacilli</taxon>
        <taxon>Bacillales</taxon>
        <taxon>Staphylococcaceae</taxon>
        <taxon>Staphylococcus</taxon>
    </lineage>
</organism>
<sequence length="65" mass="7442">MEKQKHNMPKSQQVLLAIIIVLFILEVLLTVFFVTFSSPIYKGVSIINGILITIFLVRQIKRKGL</sequence>
<feature type="transmembrane region" description="Helical" evidence="1">
    <location>
        <begin position="40"/>
        <end position="57"/>
    </location>
</feature>
<keyword evidence="1" id="KW-0472">Membrane</keyword>
<gene>
    <name evidence="2" type="ORF">LN051_04475</name>
</gene>
<evidence type="ECO:0000313" key="3">
    <source>
        <dbReference type="Proteomes" id="UP001197626"/>
    </source>
</evidence>
<keyword evidence="1" id="KW-0812">Transmembrane</keyword>
<keyword evidence="1" id="KW-1133">Transmembrane helix</keyword>
<proteinExistence type="predicted"/>
<feature type="transmembrane region" description="Helical" evidence="1">
    <location>
        <begin position="14"/>
        <end position="34"/>
    </location>
</feature>
<keyword evidence="3" id="KW-1185">Reference proteome</keyword>
<accession>A0ABY3PEX6</accession>
<name>A0ABY3PEX6_9STAP</name>
<dbReference type="Proteomes" id="UP001197626">
    <property type="component" value="Chromosome"/>
</dbReference>
<dbReference type="RefSeq" id="WP_229293357.1">
    <property type="nucleotide sequence ID" value="NZ_CP086654.1"/>
</dbReference>
<dbReference type="EMBL" id="CP086654">
    <property type="protein sequence ID" value="UEX90877.1"/>
    <property type="molecule type" value="Genomic_DNA"/>
</dbReference>
<reference evidence="2 3" key="1">
    <citation type="journal article" date="2022" name="Pathogens">
        <title>Staphylococcus ratti sp. nov. Isolated from a Lab Rat.</title>
        <authorList>
            <person name="Kovarovic V."/>
            <person name="Sedlacek I."/>
            <person name="Petras P."/>
            <person name="Kralova S."/>
            <person name="Maslanova I."/>
            <person name="Svec P."/>
            <person name="Neumann-Schaal M."/>
            <person name="Botka T."/>
            <person name="Gelbicova T."/>
            <person name="Stankova E."/>
            <person name="Doskar J."/>
            <person name="Pantucek R."/>
        </authorList>
    </citation>
    <scope>NUCLEOTIDE SEQUENCE [LARGE SCALE GENOMIC DNA]</scope>
    <source>
        <strain evidence="2 3">CCM 9025</strain>
    </source>
</reference>
<evidence type="ECO:0000313" key="2">
    <source>
        <dbReference type="EMBL" id="UEX90877.1"/>
    </source>
</evidence>
<evidence type="ECO:0000256" key="1">
    <source>
        <dbReference type="SAM" id="Phobius"/>
    </source>
</evidence>